<comment type="caution">
    <text evidence="1">The sequence shown here is derived from an EMBL/GenBank/DDBJ whole genome shotgun (WGS) entry which is preliminary data.</text>
</comment>
<proteinExistence type="predicted"/>
<name>A0ABP8BGU1_9SPHI</name>
<protein>
    <recommendedName>
        <fullName evidence="3">Addiction module antitoxin, RelB/DinJ family</fullName>
    </recommendedName>
</protein>
<accession>A0ABP8BGU1</accession>
<dbReference type="Proteomes" id="UP001501772">
    <property type="component" value="Unassembled WGS sequence"/>
</dbReference>
<reference evidence="2" key="1">
    <citation type="journal article" date="2019" name="Int. J. Syst. Evol. Microbiol.">
        <title>The Global Catalogue of Microorganisms (GCM) 10K type strain sequencing project: providing services to taxonomists for standard genome sequencing and annotation.</title>
        <authorList>
            <consortium name="The Broad Institute Genomics Platform"/>
            <consortium name="The Broad Institute Genome Sequencing Center for Infectious Disease"/>
            <person name="Wu L."/>
            <person name="Ma J."/>
        </authorList>
    </citation>
    <scope>NUCLEOTIDE SEQUENCE [LARGE SCALE GENOMIC DNA]</scope>
    <source>
        <strain evidence="2">JCM 17626</strain>
    </source>
</reference>
<gene>
    <name evidence="1" type="ORF">GCM10022289_27700</name>
</gene>
<keyword evidence="2" id="KW-1185">Reference proteome</keyword>
<evidence type="ECO:0000313" key="2">
    <source>
        <dbReference type="Proteomes" id="UP001501772"/>
    </source>
</evidence>
<dbReference type="EMBL" id="BAABBY010000006">
    <property type="protein sequence ID" value="GAA4206554.1"/>
    <property type="molecule type" value="Genomic_DNA"/>
</dbReference>
<organism evidence="1 2">
    <name type="scientific">Pedobacter jeongneungensis</name>
    <dbReference type="NCBI Taxonomy" id="947309"/>
    <lineage>
        <taxon>Bacteria</taxon>
        <taxon>Pseudomonadati</taxon>
        <taxon>Bacteroidota</taxon>
        <taxon>Sphingobacteriia</taxon>
        <taxon>Sphingobacteriales</taxon>
        <taxon>Sphingobacteriaceae</taxon>
        <taxon>Pedobacter</taxon>
    </lineage>
</organism>
<sequence>MKYIKNVYLYINTFIMESFVIHIPTKKAGLVKELLKELGVTFDKVDTDLGNCDKNHVPNAETIKAMNEVKEGKGVKFASADDLFASIK</sequence>
<evidence type="ECO:0000313" key="1">
    <source>
        <dbReference type="EMBL" id="GAA4206554.1"/>
    </source>
</evidence>
<evidence type="ECO:0008006" key="3">
    <source>
        <dbReference type="Google" id="ProtNLM"/>
    </source>
</evidence>